<evidence type="ECO:0000313" key="2">
    <source>
        <dbReference type="EMBL" id="VDK89382.1"/>
    </source>
</evidence>
<reference evidence="2 3" key="1">
    <citation type="submission" date="2018-11" db="EMBL/GenBank/DDBJ databases">
        <authorList>
            <consortium name="Pathogen Informatics"/>
        </authorList>
    </citation>
    <scope>NUCLEOTIDE SEQUENCE [LARGE SCALE GENOMIC DNA]</scope>
</reference>
<protein>
    <submittedName>
        <fullName evidence="2">Uncharacterized protein</fullName>
    </submittedName>
</protein>
<dbReference type="Proteomes" id="UP000281553">
    <property type="component" value="Unassembled WGS sequence"/>
</dbReference>
<dbReference type="InterPro" id="IPR040401">
    <property type="entry name" value="CCDC162"/>
</dbReference>
<keyword evidence="3" id="KW-1185">Reference proteome</keyword>
<dbReference type="PANTHER" id="PTHR33331:SF13">
    <property type="entry name" value="COILED-COIL DOMAIN CONTAINING 162"/>
    <property type="match status" value="1"/>
</dbReference>
<gene>
    <name evidence="2" type="ORF">DILT_LOCUS4380</name>
</gene>
<dbReference type="EMBL" id="UYRU01045369">
    <property type="protein sequence ID" value="VDK89382.1"/>
    <property type="molecule type" value="Genomic_DNA"/>
</dbReference>
<dbReference type="OrthoDB" id="76966at2759"/>
<sequence>MYYENLLKNQHSLLYSKEREVVHLKDQLQQKDLETGVTVQFQMSEQAHNLLLEDELAERNLRLSREINIVHQKNIRLQQMMCRLKSLAAWEHTALRCVYEKQLKAVEDQRNKSKSQVTRLGMLSEQRVRMLNEEMSKLREYLGSTEKELNDLRRLLDKELKDKIEKRNAAERKAATDKQMATIKQMHIDQLMLDIAEKDKTIKAMQEELEQHARTKKQQADKSLRDVDTLKKRLQDEKKLKKIAIHKVDDLLSQVNDPSAMSVV</sequence>
<evidence type="ECO:0000256" key="1">
    <source>
        <dbReference type="SAM" id="Coils"/>
    </source>
</evidence>
<name>A0A3P6TMK4_DIBLA</name>
<evidence type="ECO:0000313" key="3">
    <source>
        <dbReference type="Proteomes" id="UP000281553"/>
    </source>
</evidence>
<feature type="coiled-coil region" evidence="1">
    <location>
        <begin position="128"/>
        <end position="237"/>
    </location>
</feature>
<keyword evidence="1" id="KW-0175">Coiled coil</keyword>
<dbReference type="AlphaFoldDB" id="A0A3P6TMK4"/>
<proteinExistence type="predicted"/>
<organism evidence="2 3">
    <name type="scientific">Dibothriocephalus latus</name>
    <name type="common">Fish tapeworm</name>
    <name type="synonym">Diphyllobothrium latum</name>
    <dbReference type="NCBI Taxonomy" id="60516"/>
    <lineage>
        <taxon>Eukaryota</taxon>
        <taxon>Metazoa</taxon>
        <taxon>Spiralia</taxon>
        <taxon>Lophotrochozoa</taxon>
        <taxon>Platyhelminthes</taxon>
        <taxon>Cestoda</taxon>
        <taxon>Eucestoda</taxon>
        <taxon>Diphyllobothriidea</taxon>
        <taxon>Diphyllobothriidae</taxon>
        <taxon>Dibothriocephalus</taxon>
    </lineage>
</organism>
<accession>A0A3P6TMK4</accession>
<dbReference type="PANTHER" id="PTHR33331">
    <property type="entry name" value="COILED-COIL DOMAIN-CONTAINING PROTEIN 162"/>
    <property type="match status" value="1"/>
</dbReference>